<dbReference type="InterPro" id="IPR038418">
    <property type="entry name" value="6-PTP_synth/QueD_sf"/>
</dbReference>
<evidence type="ECO:0000313" key="12">
    <source>
        <dbReference type="Proteomes" id="UP000179935"/>
    </source>
</evidence>
<dbReference type="OrthoDB" id="9804698at2"/>
<dbReference type="UniPathway" id="UPA00391"/>
<comment type="pathway">
    <text evidence="2">Purine metabolism; 7-cyano-7-deazaguanine biosynthesis.</text>
</comment>
<gene>
    <name evidence="11" type="ORF">BIV24_26560</name>
</gene>
<reference evidence="11 12" key="1">
    <citation type="submission" date="2016-10" db="EMBL/GenBank/DDBJ databases">
        <title>Genome sequence of Streptomyces sp. MUSC 93.</title>
        <authorList>
            <person name="Lee L.-H."/>
            <person name="Ser H.-L."/>
            <person name="Law J.W.-F."/>
        </authorList>
    </citation>
    <scope>NUCLEOTIDE SEQUENCE [LARGE SCALE GENOMIC DNA]</scope>
    <source>
        <strain evidence="11 12">MUSC 93</strain>
    </source>
</reference>
<evidence type="ECO:0000256" key="9">
    <source>
        <dbReference type="ARBA" id="ARBA00031449"/>
    </source>
</evidence>
<evidence type="ECO:0000256" key="4">
    <source>
        <dbReference type="ARBA" id="ARBA00012982"/>
    </source>
</evidence>
<protein>
    <recommendedName>
        <fullName evidence="5">6-carboxy-5,6,7,8-tetrahydropterin synthase</fullName>
        <ecNumber evidence="4">4.1.2.50</ecNumber>
    </recommendedName>
    <alternativeName>
        <fullName evidence="9">Queuosine biosynthesis protein QueD</fullName>
    </alternativeName>
</protein>
<dbReference type="Pfam" id="PF01242">
    <property type="entry name" value="PTPS"/>
    <property type="match status" value="2"/>
</dbReference>
<dbReference type="PANTHER" id="PTHR12589:SF7">
    <property type="entry name" value="6-PYRUVOYL TETRAHYDROBIOPTERIN SYNTHASE"/>
    <property type="match status" value="1"/>
</dbReference>
<keyword evidence="7" id="KW-0862">Zinc</keyword>
<name>A0A1S2NY74_9ACTN</name>
<dbReference type="Proteomes" id="UP000179935">
    <property type="component" value="Unassembled WGS sequence"/>
</dbReference>
<comment type="catalytic activity">
    <reaction evidence="10">
        <text>7,8-dihydroneopterin 3'-triphosphate + H2O = 6-carboxy-5,6,7,8-tetrahydropterin + triphosphate + acetaldehyde + 2 H(+)</text>
        <dbReference type="Rhea" id="RHEA:27966"/>
        <dbReference type="ChEBI" id="CHEBI:15343"/>
        <dbReference type="ChEBI" id="CHEBI:15377"/>
        <dbReference type="ChEBI" id="CHEBI:15378"/>
        <dbReference type="ChEBI" id="CHEBI:18036"/>
        <dbReference type="ChEBI" id="CHEBI:58462"/>
        <dbReference type="ChEBI" id="CHEBI:61032"/>
        <dbReference type="EC" id="4.1.2.50"/>
    </reaction>
</comment>
<dbReference type="STRING" id="1428652.BIV24_26560"/>
<evidence type="ECO:0000313" key="11">
    <source>
        <dbReference type="EMBL" id="OIJ86423.1"/>
    </source>
</evidence>
<comment type="caution">
    <text evidence="11">The sequence shown here is derived from an EMBL/GenBank/DDBJ whole genome shotgun (WGS) entry which is preliminary data.</text>
</comment>
<evidence type="ECO:0000256" key="5">
    <source>
        <dbReference type="ARBA" id="ARBA00018141"/>
    </source>
</evidence>
<evidence type="ECO:0000256" key="3">
    <source>
        <dbReference type="ARBA" id="ARBA00008900"/>
    </source>
</evidence>
<sequence>MTGLWRIGKLFRFEATREVADGLDGHSFTAEVVLGSEALSNPGFVVDFGVLASVKKHIDAVLDHRVLNGVVPDPSDDGLARHLTAWARDNLPPEAASVLQSVRIHTGRPTSIPARTAVDFGATHWLDGLPPKHQCSRRHGHSYRVTLPAQGPAWPAPSDMPPFFADYIAGELDGRVLNDVLDFNPTCEHLSDYFARWLTERDVTDSDGRPITVRVSETESTWGEYQGRPE</sequence>
<evidence type="ECO:0000256" key="8">
    <source>
        <dbReference type="ARBA" id="ARBA00023239"/>
    </source>
</evidence>
<keyword evidence="6" id="KW-0479">Metal-binding</keyword>
<dbReference type="SUPFAM" id="SSF55620">
    <property type="entry name" value="Tetrahydrobiopterin biosynthesis enzymes-like"/>
    <property type="match status" value="2"/>
</dbReference>
<comment type="similarity">
    <text evidence="3">Belongs to the PTPS family. QueD subfamily.</text>
</comment>
<evidence type="ECO:0000256" key="10">
    <source>
        <dbReference type="ARBA" id="ARBA00048807"/>
    </source>
</evidence>
<dbReference type="AlphaFoldDB" id="A0A1S2NY74"/>
<evidence type="ECO:0000256" key="6">
    <source>
        <dbReference type="ARBA" id="ARBA00022723"/>
    </source>
</evidence>
<accession>A0A1S2NY74</accession>
<dbReference type="GO" id="GO:0070497">
    <property type="term" value="F:6-carboxytetrahydropterin synthase activity"/>
    <property type="evidence" value="ECO:0007669"/>
    <property type="project" value="UniProtKB-EC"/>
</dbReference>
<dbReference type="PANTHER" id="PTHR12589">
    <property type="entry name" value="PYRUVOYL TETRAHYDROBIOPTERIN SYNTHASE"/>
    <property type="match status" value="1"/>
</dbReference>
<evidence type="ECO:0000256" key="7">
    <source>
        <dbReference type="ARBA" id="ARBA00022833"/>
    </source>
</evidence>
<dbReference type="EMBL" id="MLYP01000076">
    <property type="protein sequence ID" value="OIJ86423.1"/>
    <property type="molecule type" value="Genomic_DNA"/>
</dbReference>
<dbReference type="RefSeq" id="WP_071368992.1">
    <property type="nucleotide sequence ID" value="NZ_MLYP01000076.1"/>
</dbReference>
<evidence type="ECO:0000256" key="2">
    <source>
        <dbReference type="ARBA" id="ARBA00005061"/>
    </source>
</evidence>
<keyword evidence="8" id="KW-0456">Lyase</keyword>
<organism evidence="11 12">
    <name type="scientific">Streptomyces colonosanans</name>
    <dbReference type="NCBI Taxonomy" id="1428652"/>
    <lineage>
        <taxon>Bacteria</taxon>
        <taxon>Bacillati</taxon>
        <taxon>Actinomycetota</taxon>
        <taxon>Actinomycetes</taxon>
        <taxon>Kitasatosporales</taxon>
        <taxon>Streptomycetaceae</taxon>
        <taxon>Streptomyces</taxon>
    </lineage>
</organism>
<dbReference type="Gene3D" id="3.30.479.10">
    <property type="entry name" value="6-pyruvoyl tetrahydropterin synthase/QueD"/>
    <property type="match status" value="2"/>
</dbReference>
<dbReference type="EC" id="4.1.2.50" evidence="4"/>
<keyword evidence="12" id="KW-1185">Reference proteome</keyword>
<dbReference type="GO" id="GO:0046872">
    <property type="term" value="F:metal ion binding"/>
    <property type="evidence" value="ECO:0007669"/>
    <property type="project" value="UniProtKB-KW"/>
</dbReference>
<comment type="cofactor">
    <cofactor evidence="1">
        <name>Zn(2+)</name>
        <dbReference type="ChEBI" id="CHEBI:29105"/>
    </cofactor>
</comment>
<dbReference type="InterPro" id="IPR007115">
    <property type="entry name" value="6-PTP_synth/QueD"/>
</dbReference>
<proteinExistence type="inferred from homology"/>
<evidence type="ECO:0000256" key="1">
    <source>
        <dbReference type="ARBA" id="ARBA00001947"/>
    </source>
</evidence>